<organism evidence="4 5">
    <name type="scientific">Reichenbachiella carrageenanivorans</name>
    <dbReference type="NCBI Taxonomy" id="2979869"/>
    <lineage>
        <taxon>Bacteria</taxon>
        <taxon>Pseudomonadati</taxon>
        <taxon>Bacteroidota</taxon>
        <taxon>Cytophagia</taxon>
        <taxon>Cytophagales</taxon>
        <taxon>Reichenbachiellaceae</taxon>
        <taxon>Reichenbachiella</taxon>
    </lineage>
</organism>
<dbReference type="Pfam" id="PF00884">
    <property type="entry name" value="Sulfatase"/>
    <property type="match status" value="1"/>
</dbReference>
<dbReference type="InterPro" id="IPR052701">
    <property type="entry name" value="GAG_Ulvan_Degrading_Sulfatases"/>
</dbReference>
<evidence type="ECO:0000256" key="1">
    <source>
        <dbReference type="ARBA" id="ARBA00008779"/>
    </source>
</evidence>
<evidence type="ECO:0000259" key="3">
    <source>
        <dbReference type="Pfam" id="PF00884"/>
    </source>
</evidence>
<dbReference type="Gene3D" id="3.40.720.10">
    <property type="entry name" value="Alkaline Phosphatase, subunit A"/>
    <property type="match status" value="1"/>
</dbReference>
<keyword evidence="5" id="KW-1185">Reference proteome</keyword>
<proteinExistence type="inferred from homology"/>
<dbReference type="CDD" id="cd16145">
    <property type="entry name" value="ARS_like"/>
    <property type="match status" value="1"/>
</dbReference>
<dbReference type="PROSITE" id="PS00523">
    <property type="entry name" value="SULFATASE_1"/>
    <property type="match status" value="1"/>
</dbReference>
<dbReference type="PROSITE" id="PS51257">
    <property type="entry name" value="PROKAR_LIPOPROTEIN"/>
    <property type="match status" value="1"/>
</dbReference>
<dbReference type="InterPro" id="IPR024607">
    <property type="entry name" value="Sulfatase_CS"/>
</dbReference>
<dbReference type="Proteomes" id="UP001062165">
    <property type="component" value="Chromosome"/>
</dbReference>
<dbReference type="InterPro" id="IPR017850">
    <property type="entry name" value="Alkaline_phosphatase_core_sf"/>
</dbReference>
<gene>
    <name evidence="4" type="ORF">N7E81_07645</name>
</gene>
<evidence type="ECO:0000313" key="4">
    <source>
        <dbReference type="EMBL" id="UXX80970.1"/>
    </source>
</evidence>
<sequence>MLKYILLISLLAAFGCRKDTRDERAEKPNIIYILADDLGYGDLSCYGQKQFQTPNIDKLAANGMLFTQHYAGSAVCAPSRSVLMTGLHAGHTYVRSNVEYKKGEEGQYPLADEAYTIPEMLQSAGYKTGAFGKWGLGMWDTEGNANKQGIDYFYGYACQRQAHRYYPTHLWENGKKVILEGNDTKQLAQYAPDLIHEKTLDFIRANRSKPFFAYVASVIPHAELLVPKDSIWDQFDGKYPETPWGFDNTSGSPYNGNAYGAPDYDFGGYNPAEQPHASFAAMVTRLDVQVGEIVELLKELDIYDNTLVIFTSDNGPHEAGGGDPDFFKGFGTVRGYKRDLYEGGIRVPMIATWPNTIKKGVRSDYVSAFYDVMPTFAELAGVSAPEGIDGLSFAPVFFGNDPKEKHDYFYWEFPSQGGKQAVRMGDWKAVRLGLMADANAPIELYDLESDPQETQRSSRSVS</sequence>
<keyword evidence="2" id="KW-0378">Hydrolase</keyword>
<dbReference type="Gene3D" id="3.30.1120.10">
    <property type="match status" value="1"/>
</dbReference>
<dbReference type="RefSeq" id="WP_263052699.1">
    <property type="nucleotide sequence ID" value="NZ_CP106735.1"/>
</dbReference>
<dbReference type="PANTHER" id="PTHR43751">
    <property type="entry name" value="SULFATASE"/>
    <property type="match status" value="1"/>
</dbReference>
<evidence type="ECO:0000313" key="5">
    <source>
        <dbReference type="Proteomes" id="UP001062165"/>
    </source>
</evidence>
<comment type="similarity">
    <text evidence="1">Belongs to the sulfatase family.</text>
</comment>
<dbReference type="InterPro" id="IPR000917">
    <property type="entry name" value="Sulfatase_N"/>
</dbReference>
<feature type="domain" description="Sulfatase N-terminal" evidence="3">
    <location>
        <begin position="28"/>
        <end position="382"/>
    </location>
</feature>
<reference evidence="4" key="1">
    <citation type="submission" date="2022-10" db="EMBL/GenBank/DDBJ databases">
        <title>Comparative genomics and taxonomic characterization of three novel marine species of genus Reichenbachiella exhibiting antioxidant and polysaccharide degradation activities.</title>
        <authorList>
            <person name="Muhammad N."/>
            <person name="Lee Y.-J."/>
            <person name="Ko J."/>
            <person name="Kim S.-G."/>
        </authorList>
    </citation>
    <scope>NUCLEOTIDE SEQUENCE</scope>
    <source>
        <strain evidence="4">Wsw4-B4</strain>
    </source>
</reference>
<dbReference type="PANTHER" id="PTHR43751:SF3">
    <property type="entry name" value="SULFATASE N-TERMINAL DOMAIN-CONTAINING PROTEIN"/>
    <property type="match status" value="1"/>
</dbReference>
<dbReference type="EMBL" id="CP106735">
    <property type="protein sequence ID" value="UXX80970.1"/>
    <property type="molecule type" value="Genomic_DNA"/>
</dbReference>
<protein>
    <submittedName>
        <fullName evidence="4">Arylsulfatase</fullName>
    </submittedName>
</protein>
<evidence type="ECO:0000256" key="2">
    <source>
        <dbReference type="ARBA" id="ARBA00022801"/>
    </source>
</evidence>
<accession>A0ABY6D5U4</accession>
<dbReference type="SUPFAM" id="SSF53649">
    <property type="entry name" value="Alkaline phosphatase-like"/>
    <property type="match status" value="1"/>
</dbReference>
<name>A0ABY6D5U4_9BACT</name>